<dbReference type="InterPro" id="IPR016181">
    <property type="entry name" value="Acyl_CoA_acyltransferase"/>
</dbReference>
<dbReference type="CDD" id="cd04301">
    <property type="entry name" value="NAT_SF"/>
    <property type="match status" value="1"/>
</dbReference>
<proteinExistence type="predicted"/>
<name>A0A635R889_SALET</name>
<dbReference type="InterPro" id="IPR000182">
    <property type="entry name" value="GNAT_dom"/>
</dbReference>
<comment type="caution">
    <text evidence="2">The sequence shown here is derived from an EMBL/GenBank/DDBJ whole genome shotgun (WGS) entry which is preliminary data.</text>
</comment>
<evidence type="ECO:0000313" key="2">
    <source>
        <dbReference type="EMBL" id="EDH8302972.1"/>
    </source>
</evidence>
<dbReference type="PANTHER" id="PTHR43617">
    <property type="entry name" value="L-AMINO ACID N-ACETYLTRANSFERASE"/>
    <property type="match status" value="1"/>
</dbReference>
<dbReference type="InterPro" id="IPR050276">
    <property type="entry name" value="MshD_Acetyltransferase"/>
</dbReference>
<dbReference type="AlphaFoldDB" id="A0A635R889"/>
<dbReference type="Gene3D" id="3.40.630.30">
    <property type="match status" value="1"/>
</dbReference>
<dbReference type="SUPFAM" id="SSF55729">
    <property type="entry name" value="Acyl-CoA N-acyltransferases (Nat)"/>
    <property type="match status" value="1"/>
</dbReference>
<dbReference type="EMBL" id="AAMIYH010000015">
    <property type="protein sequence ID" value="EDH8302972.1"/>
    <property type="molecule type" value="Genomic_DNA"/>
</dbReference>
<protein>
    <submittedName>
        <fullName evidence="2">GNAT family N-acetyltransferase</fullName>
    </submittedName>
</protein>
<dbReference type="Pfam" id="PF00583">
    <property type="entry name" value="Acetyltransf_1"/>
    <property type="match status" value="1"/>
</dbReference>
<dbReference type="PANTHER" id="PTHR43617:SF34">
    <property type="entry name" value="PUTATIVE-RELATED"/>
    <property type="match status" value="1"/>
</dbReference>
<sequence>MRITIILKPDSKYGKLYGDQVLKLHNMLFAEEKVRISQLTGRDTFNPIERLEEIWPQDYLCACAVDDNEQLLGFMTFSLGSCSKDTFVYIGNYYVIPEARSQGVGRALMDKVREYGKSKGCGWMSLDVLDNNVKAISLYEKMGFRTECREMIKEI</sequence>
<reference evidence="2" key="1">
    <citation type="submission" date="2018-07" db="EMBL/GenBank/DDBJ databases">
        <authorList>
            <person name="Ashton P.M."/>
            <person name="Dallman T."/>
            <person name="Nair S."/>
            <person name="De Pinna E."/>
            <person name="Peters T."/>
            <person name="Grant K."/>
        </authorList>
    </citation>
    <scope>NUCLEOTIDE SEQUENCE</scope>
    <source>
        <strain evidence="2">368335</strain>
    </source>
</reference>
<dbReference type="PROSITE" id="PS51186">
    <property type="entry name" value="GNAT"/>
    <property type="match status" value="1"/>
</dbReference>
<gene>
    <name evidence="2" type="ORF">CB695_15990</name>
</gene>
<feature type="domain" description="N-acetyltransferase" evidence="1">
    <location>
        <begin position="5"/>
        <end position="155"/>
    </location>
</feature>
<evidence type="ECO:0000259" key="1">
    <source>
        <dbReference type="PROSITE" id="PS51186"/>
    </source>
</evidence>
<dbReference type="GO" id="GO:0016747">
    <property type="term" value="F:acyltransferase activity, transferring groups other than amino-acyl groups"/>
    <property type="evidence" value="ECO:0007669"/>
    <property type="project" value="InterPro"/>
</dbReference>
<keyword evidence="2" id="KW-0808">Transferase</keyword>
<organism evidence="2">
    <name type="scientific">Salmonella enterica subsp. enterica serovar Chester</name>
    <dbReference type="NCBI Taxonomy" id="149386"/>
    <lineage>
        <taxon>Bacteria</taxon>
        <taxon>Pseudomonadati</taxon>
        <taxon>Pseudomonadota</taxon>
        <taxon>Gammaproteobacteria</taxon>
        <taxon>Enterobacterales</taxon>
        <taxon>Enterobacteriaceae</taxon>
        <taxon>Salmonella</taxon>
    </lineage>
</organism>
<accession>A0A635R889</accession>